<sequence>MDNRQFGSTDQFEKFLTTRRQRLQRECAELKRQKLVSAFLEPKRMRNNEMALLADEVDQLKFELIIKEKNVRRLSETLDEERVQHGQQIDKMNLYAELAREREEIRHLYSQIHYLKSENGRLKETIERERVLHQMEIEDLKITQKKIIELSDSLKAADQKIAHLSDSLEAADQKIAQLSYSLKGADQKIVELTADVKDLRAAAELQVQNGAVPPVPNLDDQLPIAERFWPRSLLPFGSSIFTAALLRNIF</sequence>
<dbReference type="EMBL" id="JBICBT010000616">
    <property type="protein sequence ID" value="KAL3107413.1"/>
    <property type="molecule type" value="Genomic_DNA"/>
</dbReference>
<feature type="coiled-coil region" evidence="1">
    <location>
        <begin position="154"/>
        <end position="202"/>
    </location>
</feature>
<gene>
    <name evidence="2" type="ORF">niasHT_014130</name>
</gene>
<evidence type="ECO:0000313" key="3">
    <source>
        <dbReference type="Proteomes" id="UP001620626"/>
    </source>
</evidence>
<accession>A0ABD2KX24</accession>
<proteinExistence type="predicted"/>
<dbReference type="SUPFAM" id="SSF161270">
    <property type="entry name" value="PspA lactotransferrin-binding region"/>
    <property type="match status" value="1"/>
</dbReference>
<evidence type="ECO:0000313" key="2">
    <source>
        <dbReference type="EMBL" id="KAL3107413.1"/>
    </source>
</evidence>
<organism evidence="2 3">
    <name type="scientific">Heterodera trifolii</name>
    <dbReference type="NCBI Taxonomy" id="157864"/>
    <lineage>
        <taxon>Eukaryota</taxon>
        <taxon>Metazoa</taxon>
        <taxon>Ecdysozoa</taxon>
        <taxon>Nematoda</taxon>
        <taxon>Chromadorea</taxon>
        <taxon>Rhabditida</taxon>
        <taxon>Tylenchina</taxon>
        <taxon>Tylenchomorpha</taxon>
        <taxon>Tylenchoidea</taxon>
        <taxon>Heteroderidae</taxon>
        <taxon>Heteroderinae</taxon>
        <taxon>Heterodera</taxon>
    </lineage>
</organism>
<dbReference type="AlphaFoldDB" id="A0ABD2KX24"/>
<evidence type="ECO:0000256" key="1">
    <source>
        <dbReference type="SAM" id="Coils"/>
    </source>
</evidence>
<name>A0ABD2KX24_9BILA</name>
<keyword evidence="3" id="KW-1185">Reference proteome</keyword>
<reference evidence="2 3" key="1">
    <citation type="submission" date="2024-10" db="EMBL/GenBank/DDBJ databases">
        <authorList>
            <person name="Kim D."/>
        </authorList>
    </citation>
    <scope>NUCLEOTIDE SEQUENCE [LARGE SCALE GENOMIC DNA]</scope>
    <source>
        <strain evidence="2">BH-2024</strain>
    </source>
</reference>
<dbReference type="Proteomes" id="UP001620626">
    <property type="component" value="Unassembled WGS sequence"/>
</dbReference>
<keyword evidence="1" id="KW-0175">Coiled coil</keyword>
<protein>
    <submittedName>
        <fullName evidence="2">Uncharacterized protein</fullName>
    </submittedName>
</protein>
<comment type="caution">
    <text evidence="2">The sequence shown here is derived from an EMBL/GenBank/DDBJ whole genome shotgun (WGS) entry which is preliminary data.</text>
</comment>